<feature type="region of interest" description="Disordered" evidence="1">
    <location>
        <begin position="15"/>
        <end position="45"/>
    </location>
</feature>
<keyword evidence="3" id="KW-1185">Reference proteome</keyword>
<organism evidence="2 3">
    <name type="scientific">Kribbella karoonensis</name>
    <dbReference type="NCBI Taxonomy" id="324851"/>
    <lineage>
        <taxon>Bacteria</taxon>
        <taxon>Bacillati</taxon>
        <taxon>Actinomycetota</taxon>
        <taxon>Actinomycetes</taxon>
        <taxon>Propionibacteriales</taxon>
        <taxon>Kribbellaceae</taxon>
        <taxon>Kribbella</taxon>
    </lineage>
</organism>
<gene>
    <name evidence="2" type="ORF">GCM10009742_02160</name>
</gene>
<feature type="compositionally biased region" description="Basic and acidic residues" evidence="1">
    <location>
        <begin position="15"/>
        <end position="37"/>
    </location>
</feature>
<dbReference type="RefSeq" id="WP_344187411.1">
    <property type="nucleotide sequence ID" value="NZ_BAAAND010000001.1"/>
</dbReference>
<protein>
    <submittedName>
        <fullName evidence="2">Uncharacterized protein</fullName>
    </submittedName>
</protein>
<evidence type="ECO:0000256" key="1">
    <source>
        <dbReference type="SAM" id="MobiDB-lite"/>
    </source>
</evidence>
<name>A0ABN2CWD5_9ACTN</name>
<sequence length="65" mass="7416">MEPLNLMVSLSHFAKDGREHPHGLSEPAGRRTDDSKLLRGHRAGNGQPVRRRWRLLFAGWRTISS</sequence>
<evidence type="ECO:0000313" key="2">
    <source>
        <dbReference type="EMBL" id="GAA1564545.1"/>
    </source>
</evidence>
<proteinExistence type="predicted"/>
<reference evidence="2 3" key="1">
    <citation type="journal article" date="2019" name="Int. J. Syst. Evol. Microbiol.">
        <title>The Global Catalogue of Microorganisms (GCM) 10K type strain sequencing project: providing services to taxonomists for standard genome sequencing and annotation.</title>
        <authorList>
            <consortium name="The Broad Institute Genomics Platform"/>
            <consortium name="The Broad Institute Genome Sequencing Center for Infectious Disease"/>
            <person name="Wu L."/>
            <person name="Ma J."/>
        </authorList>
    </citation>
    <scope>NUCLEOTIDE SEQUENCE [LARGE SCALE GENOMIC DNA]</scope>
    <source>
        <strain evidence="2 3">JCM 14304</strain>
    </source>
</reference>
<comment type="caution">
    <text evidence="2">The sequence shown here is derived from an EMBL/GenBank/DDBJ whole genome shotgun (WGS) entry which is preliminary data.</text>
</comment>
<dbReference type="EMBL" id="BAAAND010000001">
    <property type="protein sequence ID" value="GAA1564545.1"/>
    <property type="molecule type" value="Genomic_DNA"/>
</dbReference>
<evidence type="ECO:0000313" key="3">
    <source>
        <dbReference type="Proteomes" id="UP001500190"/>
    </source>
</evidence>
<dbReference type="Proteomes" id="UP001500190">
    <property type="component" value="Unassembled WGS sequence"/>
</dbReference>
<accession>A0ABN2CWD5</accession>